<keyword evidence="3" id="KW-1185">Reference proteome</keyword>
<organism evidence="2 3">
    <name type="scientific">Linderina pennispora</name>
    <dbReference type="NCBI Taxonomy" id="61395"/>
    <lineage>
        <taxon>Eukaryota</taxon>
        <taxon>Fungi</taxon>
        <taxon>Fungi incertae sedis</taxon>
        <taxon>Zoopagomycota</taxon>
        <taxon>Kickxellomycotina</taxon>
        <taxon>Kickxellomycetes</taxon>
        <taxon>Kickxellales</taxon>
        <taxon>Kickxellaceae</taxon>
        <taxon>Linderina</taxon>
    </lineage>
</organism>
<dbReference type="PANTHER" id="PTHR31642:SF310">
    <property type="entry name" value="FATTY ALCOHOL:CAFFEOYL-COA ACYLTRANSFERASE"/>
    <property type="match status" value="1"/>
</dbReference>
<keyword evidence="1" id="KW-0808">Transferase</keyword>
<name>A0A1Y1VXV1_9FUNG</name>
<accession>A0A1Y1VXV1</accession>
<dbReference type="GeneID" id="63808655"/>
<comment type="caution">
    <text evidence="2">The sequence shown here is derived from an EMBL/GenBank/DDBJ whole genome shotgun (WGS) entry which is preliminary data.</text>
</comment>
<dbReference type="EMBL" id="MCFD01000017">
    <property type="protein sequence ID" value="ORX66108.1"/>
    <property type="molecule type" value="Genomic_DNA"/>
</dbReference>
<proteinExistence type="predicted"/>
<evidence type="ECO:0000313" key="2">
    <source>
        <dbReference type="EMBL" id="ORX66108.1"/>
    </source>
</evidence>
<dbReference type="Proteomes" id="UP000193922">
    <property type="component" value="Unassembled WGS sequence"/>
</dbReference>
<protein>
    <recommendedName>
        <fullName evidence="4">Transferase-domain-containing protein</fullName>
    </recommendedName>
</protein>
<dbReference type="InterPro" id="IPR050317">
    <property type="entry name" value="Plant_Fungal_Acyltransferase"/>
</dbReference>
<dbReference type="AlphaFoldDB" id="A0A1Y1VXV1"/>
<dbReference type="InterPro" id="IPR023213">
    <property type="entry name" value="CAT-like_dom_sf"/>
</dbReference>
<gene>
    <name evidence="2" type="ORF">DL89DRAFT_71939</name>
</gene>
<reference evidence="2 3" key="1">
    <citation type="submission" date="2016-07" db="EMBL/GenBank/DDBJ databases">
        <title>Pervasive Adenine N6-methylation of Active Genes in Fungi.</title>
        <authorList>
            <consortium name="DOE Joint Genome Institute"/>
            <person name="Mondo S.J."/>
            <person name="Dannebaum R.O."/>
            <person name="Kuo R.C."/>
            <person name="Labutti K."/>
            <person name="Haridas S."/>
            <person name="Kuo A."/>
            <person name="Salamov A."/>
            <person name="Ahrendt S.R."/>
            <person name="Lipzen A."/>
            <person name="Sullivan W."/>
            <person name="Andreopoulos W.B."/>
            <person name="Clum A."/>
            <person name="Lindquist E."/>
            <person name="Daum C."/>
            <person name="Ramamoorthy G.K."/>
            <person name="Gryganskyi A."/>
            <person name="Culley D."/>
            <person name="Magnuson J.K."/>
            <person name="James T.Y."/>
            <person name="O'Malley M.A."/>
            <person name="Stajich J.E."/>
            <person name="Spatafora J.W."/>
            <person name="Visel A."/>
            <person name="Grigoriev I.V."/>
        </authorList>
    </citation>
    <scope>NUCLEOTIDE SEQUENCE [LARGE SCALE GENOMIC DNA]</scope>
    <source>
        <strain evidence="2 3">ATCC 12442</strain>
    </source>
</reference>
<dbReference type="Gene3D" id="3.30.559.10">
    <property type="entry name" value="Chloramphenicol acetyltransferase-like domain"/>
    <property type="match status" value="2"/>
</dbReference>
<evidence type="ECO:0000313" key="3">
    <source>
        <dbReference type="Proteomes" id="UP000193922"/>
    </source>
</evidence>
<dbReference type="GO" id="GO:0016747">
    <property type="term" value="F:acyltransferase activity, transferring groups other than amino-acyl groups"/>
    <property type="evidence" value="ECO:0007669"/>
    <property type="project" value="TreeGrafter"/>
</dbReference>
<dbReference type="Pfam" id="PF02458">
    <property type="entry name" value="Transferase"/>
    <property type="match status" value="1"/>
</dbReference>
<evidence type="ECO:0000256" key="1">
    <source>
        <dbReference type="ARBA" id="ARBA00022679"/>
    </source>
</evidence>
<dbReference type="RefSeq" id="XP_040740135.1">
    <property type="nucleotide sequence ID" value="XM_040892007.1"/>
</dbReference>
<dbReference type="OrthoDB" id="1862401at2759"/>
<evidence type="ECO:0008006" key="4">
    <source>
        <dbReference type="Google" id="ProtNLM"/>
    </source>
</evidence>
<dbReference type="GO" id="GO:0044550">
    <property type="term" value="P:secondary metabolite biosynthetic process"/>
    <property type="evidence" value="ECO:0007669"/>
    <property type="project" value="TreeGrafter"/>
</dbReference>
<sequence length="460" mass="51318">MINSYVTARFLFFYANSAGAEDFMPGRQLEEGFYRTLALCPWFAGDIKPTRDGGMEVIVDKGNLNMPYYRESQSLVRFSKIQSSGFNRTTWPDDLVPVGPVPCIDRATGMVKLLHVHVVRLKDNSGVAISVNFNHGVADGTSVLNYFNRWADETRALVTGVPVAEATFCFGADIIKRHLPSERASLSEASQKVLSSKSYVADFIMWLSLDKRRKLMSYLINSASPRGHLFRISRAKIDRLRNQVLEHLPHGTRLSTNDIISAVLHRVHEQVVTRKQQGWLESLMDWMNGAAGEHCTVVIADYRRHLGMAELNYMGNPVYGEVVLTPMHQAYQPITPKTISVVASQIRSLISALTLPRIGQTVDAFDSDEKHAADFFAVAMNHKLLTRTSNIASTKMYAADFGHGVQAFSTTHPELAMGLFVILPSPPPSKDILVSFCDAPSVMDSVLKNEFWSDISELVY</sequence>
<dbReference type="PANTHER" id="PTHR31642">
    <property type="entry name" value="TRICHOTHECENE 3-O-ACETYLTRANSFERASE"/>
    <property type="match status" value="1"/>
</dbReference>